<dbReference type="Pfam" id="PF10373">
    <property type="entry name" value="EST1_DNA_bind"/>
    <property type="match status" value="1"/>
</dbReference>
<dbReference type="AlphaFoldDB" id="A0A0M8MM48"/>
<sequence>MTAGACSCTADAEAATLRKEAREHKEQLEDVLQATSTGTPRSIARPWDTDVAAARSALRASYVALLLSCTFTRAAQLVDTMIWSDTTYCFISTMRASLARLERQAQQAPTSKGDAPKQDRKSAKLKAYQTTMDDLLRFIDDESAFYAALLMQITRLFQLDELQDMLTTLRLQDVSGVQASDLTTPSTLRPDMLEAAHMPAYRHQLYETLQRLLIYLGDLARYREMHAVLPPILAPRRRGGEPRSPDFARAVQLYHKAHLLLPDHGNPSNQLAVIATFVGDTFGATYQYYRALCVRMPFDKARHNLHRLLDKAFAAWSASALRDEVLTAWRQAALEDSPGRRVPVPTISARWSSTADWFESVVQFHSLCALRADLDAAWVLNDALLKHVLTMTEVHELRAVDYLRLVVTGICASWLARLWRAPPHAKLAFAVGEPYSAHIPSDTIDEHVRHAWESLLVCHVLGLLAALLAVNRHTLVSTLRAQPTSLSEPQLLSVSRGLRRTLPAIRMGLKWVKGHVAYMAQCRTQAAAAATELQQAVDTDEAASRLATDAVARLACMQRSVDARMTSFWSALIDFCNLLRAAYPFDLLPTVHEASQDVGRIRVHVAEDDDLRYLGPIRRAMQHGEESQYALPVQEPTDCASAGSDYARITDILIDAKVMSESPSVDMAFDDTRAMFVARASLWAVDDQEDDPLELAMRALNAGAAPTVPAPSLWNAMDPTAASPPPASTASATDPSSIWSTPTTPWKT</sequence>
<dbReference type="Pfam" id="PF10374">
    <property type="entry name" value="EST1"/>
    <property type="match status" value="1"/>
</dbReference>
<accession>A0A0M8MM48</accession>
<dbReference type="VEuPathDB" id="FungiDB:Malapachy_0513"/>
<comment type="caution">
    <text evidence="4">The sequence shown here is derived from an EMBL/GenBank/DDBJ whole genome shotgun (WGS) entry which is preliminary data.</text>
</comment>
<organism evidence="4 5">
    <name type="scientific">Malassezia pachydermatis</name>
    <dbReference type="NCBI Taxonomy" id="77020"/>
    <lineage>
        <taxon>Eukaryota</taxon>
        <taxon>Fungi</taxon>
        <taxon>Dikarya</taxon>
        <taxon>Basidiomycota</taxon>
        <taxon>Ustilaginomycotina</taxon>
        <taxon>Malasseziomycetes</taxon>
        <taxon>Malasseziales</taxon>
        <taxon>Malasseziaceae</taxon>
        <taxon>Malassezia</taxon>
    </lineage>
</organism>
<dbReference type="RefSeq" id="XP_017990529.1">
    <property type="nucleotide sequence ID" value="XM_018135030.1"/>
</dbReference>
<feature type="domain" description="DNA/RNA-binding" evidence="2">
    <location>
        <begin position="250"/>
        <end position="319"/>
    </location>
</feature>
<dbReference type="OrthoDB" id="69928at2759"/>
<dbReference type="STRING" id="77020.A0A0M8MM48"/>
<proteinExistence type="predicted"/>
<keyword evidence="5" id="KW-1185">Reference proteome</keyword>
<evidence type="ECO:0000259" key="2">
    <source>
        <dbReference type="Pfam" id="PF10373"/>
    </source>
</evidence>
<dbReference type="InterPro" id="IPR018834">
    <property type="entry name" value="DNA/RNA-bd_Est1-type"/>
</dbReference>
<gene>
    <name evidence="4" type="ORF">Malapachy_0513</name>
</gene>
<dbReference type="Gene3D" id="1.25.40.10">
    <property type="entry name" value="Tetratricopeptide repeat domain"/>
    <property type="match status" value="1"/>
</dbReference>
<evidence type="ECO:0000313" key="4">
    <source>
        <dbReference type="EMBL" id="KOS12897.1"/>
    </source>
</evidence>
<dbReference type="GeneID" id="28726905"/>
<reference evidence="4 5" key="1">
    <citation type="submission" date="2015-07" db="EMBL/GenBank/DDBJ databases">
        <title>Draft Genome Sequence of Malassezia furfur CBS1878 and Malassezia pachydermatis CBS1879.</title>
        <authorList>
            <person name="Triana S."/>
            <person name="Ohm R."/>
            <person name="Gonzalez A."/>
            <person name="DeCock H."/>
            <person name="Restrepo S."/>
            <person name="Celis A."/>
        </authorList>
    </citation>
    <scope>NUCLEOTIDE SEQUENCE [LARGE SCALE GENOMIC DNA]</scope>
    <source>
        <strain evidence="4 5">CBS 1879</strain>
    </source>
</reference>
<feature type="region of interest" description="Disordered" evidence="1">
    <location>
        <begin position="102"/>
        <end position="122"/>
    </location>
</feature>
<name>A0A0M8MM48_9BASI</name>
<evidence type="ECO:0000259" key="3">
    <source>
        <dbReference type="Pfam" id="PF10374"/>
    </source>
</evidence>
<dbReference type="InterPro" id="IPR045153">
    <property type="entry name" value="Est1/Ebs1-like"/>
</dbReference>
<feature type="compositionally biased region" description="Low complexity" evidence="1">
    <location>
        <begin position="728"/>
        <end position="737"/>
    </location>
</feature>
<protein>
    <submittedName>
        <fullName evidence="4">Uncharacterized protein</fullName>
    </submittedName>
</protein>
<evidence type="ECO:0000256" key="1">
    <source>
        <dbReference type="SAM" id="MobiDB-lite"/>
    </source>
</evidence>
<dbReference type="SUPFAM" id="SSF48452">
    <property type="entry name" value="TPR-like"/>
    <property type="match status" value="1"/>
</dbReference>
<dbReference type="PANTHER" id="PTHR15696">
    <property type="entry name" value="SMG-7 SUPPRESSOR WITH MORPHOLOGICAL EFFECT ON GENITALIA PROTEIN 7"/>
    <property type="match status" value="1"/>
</dbReference>
<evidence type="ECO:0000313" key="5">
    <source>
        <dbReference type="Proteomes" id="UP000037751"/>
    </source>
</evidence>
<dbReference type="PANTHER" id="PTHR15696:SF36">
    <property type="entry name" value="NONSENSE-MEDIATED MRNA DECAY FACTOR"/>
    <property type="match status" value="1"/>
</dbReference>
<dbReference type="InterPro" id="IPR019458">
    <property type="entry name" value="Est1-like_N"/>
</dbReference>
<feature type="compositionally biased region" description="Polar residues" evidence="1">
    <location>
        <begin position="738"/>
        <end position="748"/>
    </location>
</feature>
<dbReference type="InterPro" id="IPR011990">
    <property type="entry name" value="TPR-like_helical_dom_sf"/>
</dbReference>
<dbReference type="EMBL" id="LGAV01000008">
    <property type="protein sequence ID" value="KOS12897.1"/>
    <property type="molecule type" value="Genomic_DNA"/>
</dbReference>
<feature type="domain" description="Telomerase activating protein Est1-like N-terminal" evidence="3">
    <location>
        <begin position="78"/>
        <end position="226"/>
    </location>
</feature>
<dbReference type="Proteomes" id="UP000037751">
    <property type="component" value="Unassembled WGS sequence"/>
</dbReference>
<feature type="region of interest" description="Disordered" evidence="1">
    <location>
        <begin position="712"/>
        <end position="748"/>
    </location>
</feature>